<dbReference type="AlphaFoldDB" id="A0A450V2A5"/>
<gene>
    <name evidence="2" type="ORF">BECKLFY1418A_GA0070994_10914</name>
    <name evidence="1" type="ORF">BECKLFY1418B_GA0070995_10855</name>
</gene>
<evidence type="ECO:0000313" key="1">
    <source>
        <dbReference type="EMBL" id="VFJ96439.1"/>
    </source>
</evidence>
<dbReference type="EMBL" id="CAADFF010000085">
    <property type="protein sequence ID" value="VFJ96439.1"/>
    <property type="molecule type" value="Genomic_DNA"/>
</dbReference>
<dbReference type="EMBL" id="CAADFH010000091">
    <property type="protein sequence ID" value="VFJ98938.1"/>
    <property type="molecule type" value="Genomic_DNA"/>
</dbReference>
<proteinExistence type="predicted"/>
<protein>
    <submittedName>
        <fullName evidence="2">Uncharacterized protein</fullName>
    </submittedName>
</protein>
<name>A0A450V2A5_9GAMM</name>
<reference evidence="2" key="1">
    <citation type="submission" date="2019-02" db="EMBL/GenBank/DDBJ databases">
        <authorList>
            <person name="Gruber-Vodicka R. H."/>
            <person name="Seah K. B. B."/>
        </authorList>
    </citation>
    <scope>NUCLEOTIDE SEQUENCE</scope>
    <source>
        <strain evidence="2">BECK_M6</strain>
        <strain evidence="1">BECK_M7</strain>
    </source>
</reference>
<sequence length="80" mass="9108">MAFVVLRRRTSFPEYGLGNSLVPSLEVSFTNESNFFHECFIGDRTEIGVTVHGFSYFFRNPKVRFTGRRVASLIIGCVLL</sequence>
<evidence type="ECO:0000313" key="2">
    <source>
        <dbReference type="EMBL" id="VFJ98938.1"/>
    </source>
</evidence>
<organism evidence="2">
    <name type="scientific">Candidatus Kentrum sp. LFY</name>
    <dbReference type="NCBI Taxonomy" id="2126342"/>
    <lineage>
        <taxon>Bacteria</taxon>
        <taxon>Pseudomonadati</taxon>
        <taxon>Pseudomonadota</taxon>
        <taxon>Gammaproteobacteria</taxon>
        <taxon>Candidatus Kentrum</taxon>
    </lineage>
</organism>
<accession>A0A450V2A5</accession>